<evidence type="ECO:0000259" key="2">
    <source>
        <dbReference type="Pfam" id="PF13439"/>
    </source>
</evidence>
<organism evidence="3 4">
    <name type="scientific">Deinobacterium chartae</name>
    <dbReference type="NCBI Taxonomy" id="521158"/>
    <lineage>
        <taxon>Bacteria</taxon>
        <taxon>Thermotogati</taxon>
        <taxon>Deinococcota</taxon>
        <taxon>Deinococci</taxon>
        <taxon>Deinococcales</taxon>
        <taxon>Deinococcaceae</taxon>
        <taxon>Deinobacterium</taxon>
    </lineage>
</organism>
<dbReference type="Pfam" id="PF00534">
    <property type="entry name" value="Glycos_transf_1"/>
    <property type="match status" value="1"/>
</dbReference>
<sequence>MNIAVLCHASAGGSGVVAAELGLEVARAGHEVRFIAAQLPFRLSELPLDCRNGIYFHQVGAYAYPLFEQPLALLNEANTLVDVILEHGIDLAHAHYAIPYASSAILAREITGRTRVITTLHGTDVTLVGLDPAFRHSTRHAIERSDAVTAVSHFLAEQTRDLFGTDKPIEVIHNMVDVERFRRNPDPAYRARFAQPDERILVHISNFRAVKRTQDVVEVFARVASELPARLLMIGDGPERPRAVELAQKRGVIGRTQFLGSFPGVESVLGVSDLFLLPSSKESFGLVALEAMSCEVPVVASNIGGIPEVVIDGQTGCLLPLGDVDAMAHAALELLRDEARHRRMSAAARQRAVEVFHPRRILPRYLEAYRRLLEA</sequence>
<feature type="domain" description="Glycosyltransferase subfamily 4-like N-terminal" evidence="2">
    <location>
        <begin position="12"/>
        <end position="180"/>
    </location>
</feature>
<keyword evidence="4" id="KW-1185">Reference proteome</keyword>
<evidence type="ECO:0000313" key="3">
    <source>
        <dbReference type="EMBL" id="MBB6096830.1"/>
    </source>
</evidence>
<dbReference type="InterPro" id="IPR001296">
    <property type="entry name" value="Glyco_trans_1"/>
</dbReference>
<dbReference type="SUPFAM" id="SSF53756">
    <property type="entry name" value="UDP-Glycosyltransferase/glycogen phosphorylase"/>
    <property type="match status" value="1"/>
</dbReference>
<dbReference type="Proteomes" id="UP000569951">
    <property type="component" value="Unassembled WGS sequence"/>
</dbReference>
<dbReference type="GO" id="GO:0016757">
    <property type="term" value="F:glycosyltransferase activity"/>
    <property type="evidence" value="ECO:0007669"/>
    <property type="project" value="InterPro"/>
</dbReference>
<protein>
    <submittedName>
        <fullName evidence="3">N-acetyl-alpha-D-glucosaminyl L-malate synthase BshA</fullName>
    </submittedName>
</protein>
<dbReference type="RefSeq" id="WP_183983655.1">
    <property type="nucleotide sequence ID" value="NZ_JACHHG010000001.1"/>
</dbReference>
<dbReference type="PANTHER" id="PTHR12526">
    <property type="entry name" value="GLYCOSYLTRANSFERASE"/>
    <property type="match status" value="1"/>
</dbReference>
<evidence type="ECO:0000313" key="4">
    <source>
        <dbReference type="Proteomes" id="UP000569951"/>
    </source>
</evidence>
<dbReference type="PANTHER" id="PTHR12526:SF599">
    <property type="entry name" value="N-ACETYL-ALPHA-D-GLUCOSAMINYL L-MALATE SYNTHASE"/>
    <property type="match status" value="1"/>
</dbReference>
<proteinExistence type="predicted"/>
<reference evidence="3 4" key="1">
    <citation type="submission" date="2020-08" db="EMBL/GenBank/DDBJ databases">
        <title>Genomic Encyclopedia of Type Strains, Phase IV (KMG-IV): sequencing the most valuable type-strain genomes for metagenomic binning, comparative biology and taxonomic classification.</title>
        <authorList>
            <person name="Goeker M."/>
        </authorList>
    </citation>
    <scope>NUCLEOTIDE SEQUENCE [LARGE SCALE GENOMIC DNA]</scope>
    <source>
        <strain evidence="3 4">DSM 21458</strain>
    </source>
</reference>
<dbReference type="AlphaFoldDB" id="A0A841HX99"/>
<dbReference type="NCBIfam" id="TIGR03999">
    <property type="entry name" value="thiol_BshA"/>
    <property type="match status" value="1"/>
</dbReference>
<dbReference type="Gene3D" id="3.40.50.2000">
    <property type="entry name" value="Glycogen Phosphorylase B"/>
    <property type="match status" value="2"/>
</dbReference>
<dbReference type="InterPro" id="IPR023881">
    <property type="entry name" value="Thiol_BshA"/>
</dbReference>
<dbReference type="Pfam" id="PF13439">
    <property type="entry name" value="Glyco_transf_4"/>
    <property type="match status" value="1"/>
</dbReference>
<evidence type="ECO:0000259" key="1">
    <source>
        <dbReference type="Pfam" id="PF00534"/>
    </source>
</evidence>
<dbReference type="InterPro" id="IPR028098">
    <property type="entry name" value="Glyco_trans_4-like_N"/>
</dbReference>
<gene>
    <name evidence="3" type="ORF">HNR42_000242</name>
</gene>
<dbReference type="EMBL" id="JACHHG010000001">
    <property type="protein sequence ID" value="MBB6096830.1"/>
    <property type="molecule type" value="Genomic_DNA"/>
</dbReference>
<accession>A0A841HX99</accession>
<comment type="caution">
    <text evidence="3">The sequence shown here is derived from an EMBL/GenBank/DDBJ whole genome shotgun (WGS) entry which is preliminary data.</text>
</comment>
<feature type="domain" description="Glycosyl transferase family 1" evidence="1">
    <location>
        <begin position="195"/>
        <end position="351"/>
    </location>
</feature>
<name>A0A841HX99_9DEIO</name>
<dbReference type="GO" id="GO:0071793">
    <property type="term" value="P:bacillithiol biosynthetic process"/>
    <property type="evidence" value="ECO:0007669"/>
    <property type="project" value="InterPro"/>
</dbReference>